<protein>
    <submittedName>
        <fullName evidence="2">Uncharacterized protein</fullName>
    </submittedName>
</protein>
<evidence type="ECO:0000313" key="3">
    <source>
        <dbReference type="Proteomes" id="UP000295334"/>
    </source>
</evidence>
<evidence type="ECO:0000313" key="2">
    <source>
        <dbReference type="EMBL" id="TCJ12574.1"/>
    </source>
</evidence>
<reference evidence="2 3" key="1">
    <citation type="submission" date="2019-03" db="EMBL/GenBank/DDBJ databases">
        <authorList>
            <person name="Kim M.K.M."/>
        </authorList>
    </citation>
    <scope>NUCLEOTIDE SEQUENCE [LARGE SCALE GENOMIC DNA]</scope>
    <source>
        <strain evidence="2 3">17J68-12</strain>
    </source>
</reference>
<dbReference type="AlphaFoldDB" id="A0A4R1B3E8"/>
<dbReference type="RefSeq" id="WP_131450331.1">
    <property type="nucleotide sequence ID" value="NZ_SJZI01000050.1"/>
</dbReference>
<keyword evidence="1" id="KW-0732">Signal</keyword>
<proteinExistence type="predicted"/>
<keyword evidence="3" id="KW-1185">Reference proteome</keyword>
<organism evidence="2 3">
    <name type="scientific">Flaviaesturariibacter flavus</name>
    <dbReference type="NCBI Taxonomy" id="2502780"/>
    <lineage>
        <taxon>Bacteria</taxon>
        <taxon>Pseudomonadati</taxon>
        <taxon>Bacteroidota</taxon>
        <taxon>Chitinophagia</taxon>
        <taxon>Chitinophagales</taxon>
        <taxon>Chitinophagaceae</taxon>
        <taxon>Flaviaestuariibacter</taxon>
    </lineage>
</organism>
<gene>
    <name evidence="2" type="ORF">EPD60_15000</name>
</gene>
<dbReference type="EMBL" id="SJZI01000050">
    <property type="protein sequence ID" value="TCJ12574.1"/>
    <property type="molecule type" value="Genomic_DNA"/>
</dbReference>
<dbReference type="Proteomes" id="UP000295334">
    <property type="component" value="Unassembled WGS sequence"/>
</dbReference>
<feature type="signal peptide" evidence="1">
    <location>
        <begin position="1"/>
        <end position="18"/>
    </location>
</feature>
<comment type="caution">
    <text evidence="2">The sequence shown here is derived from an EMBL/GenBank/DDBJ whole genome shotgun (WGS) entry which is preliminary data.</text>
</comment>
<accession>A0A4R1B3E8</accession>
<feature type="chain" id="PRO_5020955497" evidence="1">
    <location>
        <begin position="19"/>
        <end position="314"/>
    </location>
</feature>
<sequence>MKHLLSFLLAFTALAARAQDANGYWYGSGNVENGGSSNNYMFELLVEQKGTSATGILNYYFKNSFRSFRLGGNFNSMTRNLTLFNVPVTYYASPASMEVDCPMDFVGQLRVSRVGAELKGAFVSKGTYRNTCPPVYFTLKQNKDAGNRDSILLAIAQFKETKQYWTPGAYDTLVAVNVQQRPVVNYVVNNEFLKRTSEVSQEIEVEADSVDVNFYDNGEIDGDSISVFFNRQLLTFNRMLSTRAIHFYLGLDTTKEVNEISMFANNLGRIAPNTALMTVWDGKRRYEVRLSSNLEKNAVVRIRRKRPAAPREKP</sequence>
<name>A0A4R1B3E8_9BACT</name>
<evidence type="ECO:0000256" key="1">
    <source>
        <dbReference type="SAM" id="SignalP"/>
    </source>
</evidence>
<dbReference type="OrthoDB" id="639821at2"/>